<dbReference type="Proteomes" id="UP000663440">
    <property type="component" value="Chromosome"/>
</dbReference>
<dbReference type="RefSeq" id="WP_207295661.1">
    <property type="nucleotide sequence ID" value="NZ_CP071448.1"/>
</dbReference>
<sequence length="144" mass="16804">MKNIIALSFMILILICSCNKVNNDYNISIKNTDLKNKILQFNEDAKHYTRKNTSNTVSVAFWRDNDEIRIGLYSSKKLKDQDYLGKTNLNKIVVYFYSNDESTYKDIIDIEFSAKQIKNTKDLSDVYTCFYVLKNGKLELISNK</sequence>
<dbReference type="EMBL" id="CP071448">
    <property type="protein sequence ID" value="QSW88458.1"/>
    <property type="molecule type" value="Genomic_DNA"/>
</dbReference>
<evidence type="ECO:0000313" key="1">
    <source>
        <dbReference type="EMBL" id="QSW88458.1"/>
    </source>
</evidence>
<organism evidence="1 2">
    <name type="scientific">Flavobacterium endoglycinae</name>
    <dbReference type="NCBI Taxonomy" id="2816357"/>
    <lineage>
        <taxon>Bacteria</taxon>
        <taxon>Pseudomonadati</taxon>
        <taxon>Bacteroidota</taxon>
        <taxon>Flavobacteriia</taxon>
        <taxon>Flavobacteriales</taxon>
        <taxon>Flavobacteriaceae</taxon>
        <taxon>Flavobacterium</taxon>
    </lineage>
</organism>
<keyword evidence="2" id="KW-1185">Reference proteome</keyword>
<accession>A0ABX7QCY2</accession>
<gene>
    <name evidence="1" type="ORF">J0383_19690</name>
</gene>
<reference evidence="1 2" key="1">
    <citation type="submission" date="2021-03" db="EMBL/GenBank/DDBJ databases">
        <title>Flavobacterium kribbensis sp. nov, an endophytic bacteria, isolated from soybean.</title>
        <authorList>
            <person name="Lee J."/>
            <person name="Seo J."/>
        </authorList>
    </citation>
    <scope>NUCLEOTIDE SEQUENCE [LARGE SCALE GENOMIC DNA]</scope>
    <source>
        <strain evidence="1 2">BB8</strain>
    </source>
</reference>
<proteinExistence type="predicted"/>
<evidence type="ECO:0008006" key="3">
    <source>
        <dbReference type="Google" id="ProtNLM"/>
    </source>
</evidence>
<name>A0ABX7QCY2_9FLAO</name>
<evidence type="ECO:0000313" key="2">
    <source>
        <dbReference type="Proteomes" id="UP000663440"/>
    </source>
</evidence>
<dbReference type="PROSITE" id="PS51257">
    <property type="entry name" value="PROKAR_LIPOPROTEIN"/>
    <property type="match status" value="1"/>
</dbReference>
<protein>
    <recommendedName>
        <fullName evidence="3">Lipoprotein</fullName>
    </recommendedName>
</protein>